<keyword evidence="3" id="KW-1185">Reference proteome</keyword>
<organism evidence="2 3">
    <name type="scientific">Cohnella phaseoli</name>
    <dbReference type="NCBI Taxonomy" id="456490"/>
    <lineage>
        <taxon>Bacteria</taxon>
        <taxon>Bacillati</taxon>
        <taxon>Bacillota</taxon>
        <taxon>Bacilli</taxon>
        <taxon>Bacillales</taxon>
        <taxon>Paenibacillaceae</taxon>
        <taxon>Cohnella</taxon>
    </lineage>
</organism>
<dbReference type="RefSeq" id="WP_116059544.1">
    <property type="nucleotide sequence ID" value="NZ_QRDZ01000003.1"/>
</dbReference>
<comment type="caution">
    <text evidence="2">The sequence shown here is derived from an EMBL/GenBank/DDBJ whole genome shotgun (WGS) entry which is preliminary data.</text>
</comment>
<gene>
    <name evidence="2" type="ORF">DFP98_103282</name>
</gene>
<reference evidence="2 3" key="1">
    <citation type="submission" date="2018-07" db="EMBL/GenBank/DDBJ databases">
        <title>Genomic Encyclopedia of Type Strains, Phase III (KMG-III): the genomes of soil and plant-associated and newly described type strains.</title>
        <authorList>
            <person name="Whitman W."/>
        </authorList>
    </citation>
    <scope>NUCLEOTIDE SEQUENCE [LARGE SCALE GENOMIC DNA]</scope>
    <source>
        <strain evidence="2 3">CECT 7287</strain>
    </source>
</reference>
<accession>A0A3D9KJV0</accession>
<evidence type="ECO:0000313" key="3">
    <source>
        <dbReference type="Proteomes" id="UP000256977"/>
    </source>
</evidence>
<sequence>MEPWFYIVAFGTAIAGFAWMTPKSGDAGPKQEFVTEESYNRLLEDLEVENGELLDAVAKFKREHDGTVEKLGRRIVELEQQMKSLSEQPRYSEAPADFTPTALPPSALPDQQIHAYSLEEASLKYDSAPSSTAVSDEEAAQPELANDSEPEYAPTTIRGRYAELLGMHETGKSVEQIAKATGMNKGEVQLILQLVKREEQHA</sequence>
<dbReference type="EMBL" id="QRDZ01000003">
    <property type="protein sequence ID" value="RED86427.1"/>
    <property type="molecule type" value="Genomic_DNA"/>
</dbReference>
<evidence type="ECO:0000313" key="2">
    <source>
        <dbReference type="EMBL" id="RED86427.1"/>
    </source>
</evidence>
<feature type="compositionally biased region" description="Acidic residues" evidence="1">
    <location>
        <begin position="135"/>
        <end position="150"/>
    </location>
</feature>
<evidence type="ECO:0000256" key="1">
    <source>
        <dbReference type="SAM" id="MobiDB-lite"/>
    </source>
</evidence>
<dbReference type="OrthoDB" id="1682562at2"/>
<protein>
    <submittedName>
        <fullName evidence="2">Uncharacterized protein</fullName>
    </submittedName>
</protein>
<feature type="region of interest" description="Disordered" evidence="1">
    <location>
        <begin position="127"/>
        <end position="154"/>
    </location>
</feature>
<feature type="region of interest" description="Disordered" evidence="1">
    <location>
        <begin position="84"/>
        <end position="108"/>
    </location>
</feature>
<proteinExistence type="predicted"/>
<dbReference type="Proteomes" id="UP000256977">
    <property type="component" value="Unassembled WGS sequence"/>
</dbReference>
<dbReference type="AlphaFoldDB" id="A0A3D9KJV0"/>
<name>A0A3D9KJV0_9BACL</name>